<dbReference type="AlphaFoldDB" id="A0A1G6LXK5"/>
<dbReference type="FunFam" id="3.40.50.720:FF:000084">
    <property type="entry name" value="Short-chain dehydrogenase reductase"/>
    <property type="match status" value="1"/>
</dbReference>
<dbReference type="InterPro" id="IPR050259">
    <property type="entry name" value="SDR"/>
</dbReference>
<gene>
    <name evidence="5" type="ORF">SAMN04488112_108154</name>
</gene>
<comment type="similarity">
    <text evidence="1 3">Belongs to the short-chain dehydrogenases/reductases (SDR) family.</text>
</comment>
<accession>A0A1G6LXK5</accession>
<dbReference type="InterPro" id="IPR036291">
    <property type="entry name" value="NAD(P)-bd_dom_sf"/>
</dbReference>
<dbReference type="PANTHER" id="PTHR42879">
    <property type="entry name" value="3-OXOACYL-(ACYL-CARRIER-PROTEIN) REDUCTASE"/>
    <property type="match status" value="1"/>
</dbReference>
<dbReference type="PRINTS" id="PR00080">
    <property type="entry name" value="SDRFAMILY"/>
</dbReference>
<dbReference type="GO" id="GO:0016491">
    <property type="term" value="F:oxidoreductase activity"/>
    <property type="evidence" value="ECO:0007669"/>
    <property type="project" value="UniProtKB-KW"/>
</dbReference>
<dbReference type="PRINTS" id="PR00081">
    <property type="entry name" value="GDHRDH"/>
</dbReference>
<dbReference type="Pfam" id="PF00106">
    <property type="entry name" value="adh_short"/>
    <property type="match status" value="1"/>
</dbReference>
<evidence type="ECO:0000313" key="6">
    <source>
        <dbReference type="Proteomes" id="UP000199387"/>
    </source>
</evidence>
<keyword evidence="6" id="KW-1185">Reference proteome</keyword>
<dbReference type="EMBL" id="FMZA01000008">
    <property type="protein sequence ID" value="SDC47475.1"/>
    <property type="molecule type" value="Genomic_DNA"/>
</dbReference>
<dbReference type="SMART" id="SM00822">
    <property type="entry name" value="PKS_KR"/>
    <property type="match status" value="1"/>
</dbReference>
<reference evidence="5 6" key="1">
    <citation type="submission" date="2016-10" db="EMBL/GenBank/DDBJ databases">
        <authorList>
            <person name="de Groot N.N."/>
        </authorList>
    </citation>
    <scope>NUCLEOTIDE SEQUENCE [LARGE SCALE GENOMIC DNA]</scope>
    <source>
        <strain evidence="5 6">DSM 45514</strain>
    </source>
</reference>
<name>A0A1G6LXK5_9BACL</name>
<protein>
    <submittedName>
        <fullName evidence="5">3-oxoacyl-[acyl-carrier protein] reductase</fullName>
    </submittedName>
</protein>
<dbReference type="Proteomes" id="UP000199387">
    <property type="component" value="Unassembled WGS sequence"/>
</dbReference>
<keyword evidence="2" id="KW-0560">Oxidoreductase</keyword>
<dbReference type="PANTHER" id="PTHR42879:SF2">
    <property type="entry name" value="3-OXOACYL-[ACYL-CARRIER-PROTEIN] REDUCTASE FABG"/>
    <property type="match status" value="1"/>
</dbReference>
<evidence type="ECO:0000313" key="5">
    <source>
        <dbReference type="EMBL" id="SDC47475.1"/>
    </source>
</evidence>
<evidence type="ECO:0000256" key="1">
    <source>
        <dbReference type="ARBA" id="ARBA00006484"/>
    </source>
</evidence>
<evidence type="ECO:0000259" key="4">
    <source>
        <dbReference type="SMART" id="SM00822"/>
    </source>
</evidence>
<dbReference type="OrthoDB" id="9803333at2"/>
<dbReference type="SUPFAM" id="SSF51735">
    <property type="entry name" value="NAD(P)-binding Rossmann-fold domains"/>
    <property type="match status" value="1"/>
</dbReference>
<dbReference type="InterPro" id="IPR020904">
    <property type="entry name" value="Sc_DH/Rdtase_CS"/>
</dbReference>
<sequence>MNAVFSKDALKGKTALVTGATGGIGRAIAKQLNSLGANLLLTGRKADLLEEIRNELVADGKSGTIATVTADLTEDGGREAVVRQASDSFGGIDILINNAGTFANALLEEVKEEELEWVMKVNFTSVVMLTRKVYEEMKRKGSGKIIQISSLSGMRGWEGGTLYASSKFALNGFTQCLAVEAAKHGVQVNAVAPGFVETDMAKRSIGAKAKRAGLSLEEMWHKMEQGLPTGRLTTPEEVAHAVAFLSIQGIDNMTGTYLRISGGGLLG</sequence>
<dbReference type="RefSeq" id="WP_091569295.1">
    <property type="nucleotide sequence ID" value="NZ_FMZA01000008.1"/>
</dbReference>
<dbReference type="GO" id="GO:0008206">
    <property type="term" value="P:bile acid metabolic process"/>
    <property type="evidence" value="ECO:0007669"/>
    <property type="project" value="UniProtKB-ARBA"/>
</dbReference>
<dbReference type="InterPro" id="IPR002347">
    <property type="entry name" value="SDR_fam"/>
</dbReference>
<evidence type="ECO:0000256" key="3">
    <source>
        <dbReference type="RuleBase" id="RU000363"/>
    </source>
</evidence>
<proteinExistence type="inferred from homology"/>
<dbReference type="STRING" id="1236220.SAMN04488112_108154"/>
<organism evidence="5 6">
    <name type="scientific">Melghirimyces thermohalophilus</name>
    <dbReference type="NCBI Taxonomy" id="1236220"/>
    <lineage>
        <taxon>Bacteria</taxon>
        <taxon>Bacillati</taxon>
        <taxon>Bacillota</taxon>
        <taxon>Bacilli</taxon>
        <taxon>Bacillales</taxon>
        <taxon>Thermoactinomycetaceae</taxon>
        <taxon>Melghirimyces</taxon>
    </lineage>
</organism>
<dbReference type="PROSITE" id="PS00061">
    <property type="entry name" value="ADH_SHORT"/>
    <property type="match status" value="1"/>
</dbReference>
<feature type="domain" description="Ketoreductase" evidence="4">
    <location>
        <begin position="13"/>
        <end position="218"/>
    </location>
</feature>
<dbReference type="InterPro" id="IPR057326">
    <property type="entry name" value="KR_dom"/>
</dbReference>
<dbReference type="CDD" id="cd05233">
    <property type="entry name" value="SDR_c"/>
    <property type="match status" value="1"/>
</dbReference>
<dbReference type="Gene3D" id="3.40.50.720">
    <property type="entry name" value="NAD(P)-binding Rossmann-like Domain"/>
    <property type="match status" value="1"/>
</dbReference>
<evidence type="ECO:0000256" key="2">
    <source>
        <dbReference type="ARBA" id="ARBA00023002"/>
    </source>
</evidence>